<evidence type="ECO:0000256" key="11">
    <source>
        <dbReference type="ARBA" id="ARBA00044044"/>
    </source>
</evidence>
<feature type="domain" description="Rhodanese" evidence="17">
    <location>
        <begin position="35"/>
        <end position="79"/>
    </location>
</feature>
<evidence type="ECO:0000313" key="19">
    <source>
        <dbReference type="Proteomes" id="UP000292781"/>
    </source>
</evidence>
<dbReference type="InterPro" id="IPR006278">
    <property type="entry name" value="SoxB"/>
</dbReference>
<gene>
    <name evidence="18" type="ORF">EYW49_08660</name>
</gene>
<evidence type="ECO:0000256" key="5">
    <source>
        <dbReference type="ARBA" id="ARBA00022630"/>
    </source>
</evidence>
<comment type="cofactor">
    <cofactor evidence="2">
        <name>FAD</name>
        <dbReference type="ChEBI" id="CHEBI:57692"/>
    </cofactor>
</comment>
<dbReference type="PANTHER" id="PTHR13847">
    <property type="entry name" value="SARCOSINE DEHYDROGENASE-RELATED"/>
    <property type="match status" value="1"/>
</dbReference>
<keyword evidence="5" id="KW-0285">Flavoprotein</keyword>
<comment type="similarity">
    <text evidence="10">Belongs to the SoxB family.</text>
</comment>
<dbReference type="Pfam" id="PF01266">
    <property type="entry name" value="DAO"/>
    <property type="match status" value="1"/>
</dbReference>
<dbReference type="OrthoDB" id="9815989at2"/>
<comment type="catalytic activity">
    <reaction evidence="16">
        <text>sarcosine + (6S)-5,6,7,8-tetrahydrofolate + O2 = (6R)-5,10-methylene-5,6,7,8-tetrahydrofolate + glycine + H2O2</text>
        <dbReference type="Rhea" id="RHEA:70455"/>
        <dbReference type="ChEBI" id="CHEBI:15379"/>
        <dbReference type="ChEBI" id="CHEBI:15636"/>
        <dbReference type="ChEBI" id="CHEBI:16240"/>
        <dbReference type="ChEBI" id="CHEBI:57305"/>
        <dbReference type="ChEBI" id="CHEBI:57433"/>
        <dbReference type="ChEBI" id="CHEBI:57453"/>
        <dbReference type="EC" id="1.5.3.24"/>
    </reaction>
</comment>
<evidence type="ECO:0000256" key="16">
    <source>
        <dbReference type="ARBA" id="ARBA00048917"/>
    </source>
</evidence>
<evidence type="ECO:0000256" key="12">
    <source>
        <dbReference type="ARBA" id="ARBA00044150"/>
    </source>
</evidence>
<evidence type="ECO:0000256" key="10">
    <source>
        <dbReference type="ARBA" id="ARBA00043973"/>
    </source>
</evidence>
<dbReference type="Proteomes" id="UP000292781">
    <property type="component" value="Unassembled WGS sequence"/>
</dbReference>
<evidence type="ECO:0000259" key="17">
    <source>
        <dbReference type="PROSITE" id="PS50206"/>
    </source>
</evidence>
<comment type="caution">
    <text evidence="18">The sequence shown here is derived from an EMBL/GenBank/DDBJ whole genome shotgun (WGS) entry which is preliminary data.</text>
</comment>
<dbReference type="SUPFAM" id="SSF51905">
    <property type="entry name" value="FAD/NAD(P)-binding domain"/>
    <property type="match status" value="1"/>
</dbReference>
<dbReference type="NCBIfam" id="TIGR01373">
    <property type="entry name" value="soxB"/>
    <property type="match status" value="1"/>
</dbReference>
<accession>A0A4Q9VS33</accession>
<evidence type="ECO:0000256" key="9">
    <source>
        <dbReference type="ARBA" id="ARBA00023002"/>
    </source>
</evidence>
<evidence type="ECO:0000256" key="15">
    <source>
        <dbReference type="ARBA" id="ARBA00047316"/>
    </source>
</evidence>
<dbReference type="SUPFAM" id="SSF54373">
    <property type="entry name" value="FAD-linked reductases, C-terminal domain"/>
    <property type="match status" value="1"/>
</dbReference>
<evidence type="ECO:0000256" key="2">
    <source>
        <dbReference type="ARBA" id="ARBA00001974"/>
    </source>
</evidence>
<dbReference type="EMBL" id="SJFN01000010">
    <property type="protein sequence ID" value="TBW38752.1"/>
    <property type="molecule type" value="Genomic_DNA"/>
</dbReference>
<keyword evidence="4" id="KW-0963">Cytoplasm</keyword>
<evidence type="ECO:0000256" key="3">
    <source>
        <dbReference type="ARBA" id="ARBA00004496"/>
    </source>
</evidence>
<keyword evidence="9" id="KW-0560">Oxidoreductase</keyword>
<evidence type="ECO:0000313" key="18">
    <source>
        <dbReference type="EMBL" id="TBW38752.1"/>
    </source>
</evidence>
<dbReference type="InterPro" id="IPR001763">
    <property type="entry name" value="Rhodanese-like_dom"/>
</dbReference>
<proteinExistence type="inferred from homology"/>
<keyword evidence="6" id="KW-0288">FMN</keyword>
<organism evidence="18 19">
    <name type="scientific">Siculibacillus lacustris</name>
    <dbReference type="NCBI Taxonomy" id="1549641"/>
    <lineage>
        <taxon>Bacteria</taxon>
        <taxon>Pseudomonadati</taxon>
        <taxon>Pseudomonadota</taxon>
        <taxon>Alphaproteobacteria</taxon>
        <taxon>Hyphomicrobiales</taxon>
        <taxon>Ancalomicrobiaceae</taxon>
        <taxon>Siculibacillus</taxon>
    </lineage>
</organism>
<evidence type="ECO:0000256" key="1">
    <source>
        <dbReference type="ARBA" id="ARBA00001917"/>
    </source>
</evidence>
<dbReference type="PANTHER" id="PTHR13847:SF287">
    <property type="entry name" value="FAD-DEPENDENT OXIDOREDUCTASE DOMAIN-CONTAINING PROTEIN 1"/>
    <property type="match status" value="1"/>
</dbReference>
<dbReference type="EC" id="1.5.3.24" evidence="11"/>
<dbReference type="Gene3D" id="3.50.50.60">
    <property type="entry name" value="FAD/NAD(P)-binding domain"/>
    <property type="match status" value="1"/>
</dbReference>
<comment type="cofactor">
    <cofactor evidence="1">
        <name>FMN</name>
        <dbReference type="ChEBI" id="CHEBI:58210"/>
    </cofactor>
</comment>
<reference evidence="18 19" key="1">
    <citation type="submission" date="2019-02" db="EMBL/GenBank/DDBJ databases">
        <title>Siculibacillus lacustris gen. nov., sp. nov., a new rosette-forming bacterium isolated from a freshwater crater lake (Lake St. Ana, Romania).</title>
        <authorList>
            <person name="Felfoldi T."/>
            <person name="Marton Z."/>
            <person name="Szabo A."/>
            <person name="Mentes A."/>
            <person name="Boka K."/>
            <person name="Marialigeti K."/>
            <person name="Mathe I."/>
            <person name="Koncz M."/>
            <person name="Schumann P."/>
            <person name="Toth E."/>
        </authorList>
    </citation>
    <scope>NUCLEOTIDE SEQUENCE [LARGE SCALE GENOMIC DNA]</scope>
    <source>
        <strain evidence="18 19">SA-279</strain>
    </source>
</reference>
<evidence type="ECO:0000256" key="4">
    <source>
        <dbReference type="ARBA" id="ARBA00022490"/>
    </source>
</evidence>
<comment type="subcellular location">
    <subcellularLocation>
        <location evidence="3">Cytoplasm</location>
    </subcellularLocation>
</comment>
<evidence type="ECO:0000256" key="8">
    <source>
        <dbReference type="ARBA" id="ARBA00022827"/>
    </source>
</evidence>
<dbReference type="GO" id="GO:0046653">
    <property type="term" value="P:tetrahydrofolate metabolic process"/>
    <property type="evidence" value="ECO:0007669"/>
    <property type="project" value="InterPro"/>
</dbReference>
<dbReference type="AlphaFoldDB" id="A0A4Q9VS33"/>
<protein>
    <recommendedName>
        <fullName evidence="12">Sarcosine oxidase subunit beta</fullName>
        <ecNumber evidence="11">1.5.3.24</ecNumber>
    </recommendedName>
    <alternativeName>
        <fullName evidence="13">Sarcosine oxidase (5,10-methylenetetrahydrofolate-forming) subunit beta</fullName>
    </alternativeName>
    <alternativeName>
        <fullName evidence="14">Tetrameric sarcosine oxidase subunit beta</fullName>
    </alternativeName>
</protein>
<evidence type="ECO:0000256" key="13">
    <source>
        <dbReference type="ARBA" id="ARBA00044216"/>
    </source>
</evidence>
<dbReference type="GO" id="GO:0008115">
    <property type="term" value="F:sarcosine oxidase activity"/>
    <property type="evidence" value="ECO:0007669"/>
    <property type="project" value="InterPro"/>
</dbReference>
<dbReference type="GO" id="GO:0005737">
    <property type="term" value="C:cytoplasm"/>
    <property type="evidence" value="ECO:0007669"/>
    <property type="project" value="UniProtKB-SubCell"/>
</dbReference>
<dbReference type="InterPro" id="IPR006076">
    <property type="entry name" value="FAD-dep_OxRdtase"/>
</dbReference>
<keyword evidence="19" id="KW-1185">Reference proteome</keyword>
<dbReference type="RefSeq" id="WP_131308293.1">
    <property type="nucleotide sequence ID" value="NZ_SJFN01000010.1"/>
</dbReference>
<evidence type="ECO:0000256" key="14">
    <source>
        <dbReference type="ARBA" id="ARBA00044295"/>
    </source>
</evidence>
<dbReference type="Gene3D" id="3.30.9.10">
    <property type="entry name" value="D-Amino Acid Oxidase, subunit A, domain 2"/>
    <property type="match status" value="1"/>
</dbReference>
<name>A0A4Q9VS33_9HYPH</name>
<dbReference type="GO" id="GO:0000166">
    <property type="term" value="F:nucleotide binding"/>
    <property type="evidence" value="ECO:0007669"/>
    <property type="project" value="UniProtKB-KW"/>
</dbReference>
<comment type="catalytic activity">
    <reaction evidence="15">
        <text>sarcosine + O2 + H2O = formaldehyde + glycine + H2O2</text>
        <dbReference type="Rhea" id="RHEA:13313"/>
        <dbReference type="ChEBI" id="CHEBI:15377"/>
        <dbReference type="ChEBI" id="CHEBI:15379"/>
        <dbReference type="ChEBI" id="CHEBI:16240"/>
        <dbReference type="ChEBI" id="CHEBI:16842"/>
        <dbReference type="ChEBI" id="CHEBI:57305"/>
        <dbReference type="ChEBI" id="CHEBI:57433"/>
    </reaction>
</comment>
<keyword evidence="8" id="KW-0274">FAD</keyword>
<sequence length="419" mass="44992">MQRYSAFSLARRALGGHRGWEPAWRKATLRGAYDVVVIGGGGHGLATAYYLMANHGVARVAVIEKGWIGGGNVGRNTTVFRSNYLLEDNIRFYEHALKLWEGLTEELDFNLMVSQRGCLMLATSLGEMNALRRRGNMMRLAGTDAEYLSGDEVRREVPNVVGEDDGLWPIYGGLMQRRAGTIRHDAVAWGLARGASARGADIVENCEALDFLWTGGRISGVRTTLGDVTCDKVVLATAGSASLLAAKAGLRLPIESHLLQAFVTEGLKPLVDTVIVWGGPGHFYISQSDKGGLVFGGDLDGYNSYAQRGNLPLVEDVISAGIGLMPNISRLRLLRHWGGIMDMTMDGSPIIGPAPVDGLILDVGWCYGGFKAIPAGGWLAAHAAATGSPHELAPPFALDRFARGRLLDETGNGPVPNRQ</sequence>
<keyword evidence="7" id="KW-0547">Nucleotide-binding</keyword>
<dbReference type="InterPro" id="IPR036188">
    <property type="entry name" value="FAD/NAD-bd_sf"/>
</dbReference>
<evidence type="ECO:0000256" key="7">
    <source>
        <dbReference type="ARBA" id="ARBA00022741"/>
    </source>
</evidence>
<dbReference type="PROSITE" id="PS50206">
    <property type="entry name" value="RHODANESE_3"/>
    <property type="match status" value="1"/>
</dbReference>
<evidence type="ECO:0000256" key="6">
    <source>
        <dbReference type="ARBA" id="ARBA00022643"/>
    </source>
</evidence>